<keyword evidence="4 6" id="KW-1133">Transmembrane helix</keyword>
<evidence type="ECO:0000313" key="8">
    <source>
        <dbReference type="Proteomes" id="UP000095463"/>
    </source>
</evidence>
<dbReference type="Proteomes" id="UP000095463">
    <property type="component" value="Unassembled WGS sequence"/>
</dbReference>
<feature type="transmembrane region" description="Helical" evidence="6">
    <location>
        <begin position="228"/>
        <end position="246"/>
    </location>
</feature>
<sequence>MLLRSTLIYAPAILLTRLSALLMLVVATRLIDQTEYGLLTLVVTVGELTDSAISSWLRIALLRLGGKGEISHGSVKLAARVLVVTTLLGLVVSVAGSALVAPERWVEFAIAVGTYLSVGALSRFALTLLQMQQRHAAYSLLEFLRAALQLALPIAAILLIHGSFLAVSLASSLAVLIAGSVALVLASGRTVVGPSRFTHRELFALGIPLIAVATVSFGLNGAERVLLKLYYDAGAVAVFAAVYALARQPIDTISNAINMGAFPELVSRFDTEGSAAAGRFLTHQMALMARLTFPVVALLMALSTEIGGLLLPQSYHQNLGVLFPLIALSVLFSNFSSFVYENVFHAHKKPWLQMVALVPGSVATIALSLLLIPAYAEIGAALALAGGMLVGLCAAAAGSHRLTPVPIPYAELGISVAVAAATGVSAWTASALLGDSWPVFKLMAGWMAFGLVF</sequence>
<evidence type="ECO:0000256" key="5">
    <source>
        <dbReference type="ARBA" id="ARBA00023136"/>
    </source>
</evidence>
<feature type="transmembrane region" description="Helical" evidence="6">
    <location>
        <begin position="7"/>
        <end position="30"/>
    </location>
</feature>
<keyword evidence="2" id="KW-1003">Cell membrane</keyword>
<comment type="subcellular location">
    <subcellularLocation>
        <location evidence="1">Cell membrane</location>
        <topology evidence="1">Multi-pass membrane protein</topology>
    </subcellularLocation>
</comment>
<feature type="transmembrane region" description="Helical" evidence="6">
    <location>
        <begin position="77"/>
        <end position="99"/>
    </location>
</feature>
<name>A0A1E5XJW8_9HYPH</name>
<feature type="transmembrane region" description="Helical" evidence="6">
    <location>
        <begin position="409"/>
        <end position="433"/>
    </location>
</feature>
<keyword evidence="5 6" id="KW-0472">Membrane</keyword>
<evidence type="ECO:0000256" key="6">
    <source>
        <dbReference type="SAM" id="Phobius"/>
    </source>
</evidence>
<feature type="transmembrane region" description="Helical" evidence="6">
    <location>
        <begin position="203"/>
        <end position="222"/>
    </location>
</feature>
<dbReference type="AlphaFoldDB" id="A0A1E5XJW8"/>
<feature type="transmembrane region" description="Helical" evidence="6">
    <location>
        <begin position="378"/>
        <end position="397"/>
    </location>
</feature>
<dbReference type="GO" id="GO:0005886">
    <property type="term" value="C:plasma membrane"/>
    <property type="evidence" value="ECO:0007669"/>
    <property type="project" value="UniProtKB-SubCell"/>
</dbReference>
<feature type="transmembrane region" description="Helical" evidence="6">
    <location>
        <begin position="321"/>
        <end position="340"/>
    </location>
</feature>
<dbReference type="PANTHER" id="PTHR30250:SF11">
    <property type="entry name" value="O-ANTIGEN TRANSPORTER-RELATED"/>
    <property type="match status" value="1"/>
</dbReference>
<organism evidence="7 8">
    <name type="scientific">Devosia insulae DS-56</name>
    <dbReference type="NCBI Taxonomy" id="1116389"/>
    <lineage>
        <taxon>Bacteria</taxon>
        <taxon>Pseudomonadati</taxon>
        <taxon>Pseudomonadota</taxon>
        <taxon>Alphaproteobacteria</taxon>
        <taxon>Hyphomicrobiales</taxon>
        <taxon>Devosiaceae</taxon>
        <taxon>Devosia</taxon>
    </lineage>
</organism>
<dbReference type="EMBL" id="LAJE02000347">
    <property type="protein sequence ID" value="OEO28893.1"/>
    <property type="molecule type" value="Genomic_DNA"/>
</dbReference>
<proteinExistence type="predicted"/>
<feature type="transmembrane region" description="Helical" evidence="6">
    <location>
        <begin position="352"/>
        <end position="372"/>
    </location>
</feature>
<comment type="caution">
    <text evidence="7">The sequence shown here is derived from an EMBL/GenBank/DDBJ whole genome shotgun (WGS) entry which is preliminary data.</text>
</comment>
<evidence type="ECO:0000313" key="7">
    <source>
        <dbReference type="EMBL" id="OEO28893.1"/>
    </source>
</evidence>
<dbReference type="OrthoDB" id="8045767at2"/>
<evidence type="ECO:0000256" key="1">
    <source>
        <dbReference type="ARBA" id="ARBA00004651"/>
    </source>
</evidence>
<dbReference type="PANTHER" id="PTHR30250">
    <property type="entry name" value="PST FAMILY PREDICTED COLANIC ACID TRANSPORTER"/>
    <property type="match status" value="1"/>
</dbReference>
<feature type="transmembrane region" description="Helical" evidence="6">
    <location>
        <begin position="105"/>
        <end position="126"/>
    </location>
</feature>
<feature type="transmembrane region" description="Helical" evidence="6">
    <location>
        <begin position="173"/>
        <end position="191"/>
    </location>
</feature>
<feature type="transmembrane region" description="Helical" evidence="6">
    <location>
        <begin position="291"/>
        <end position="315"/>
    </location>
</feature>
<keyword evidence="3 6" id="KW-0812">Transmembrane</keyword>
<keyword evidence="8" id="KW-1185">Reference proteome</keyword>
<dbReference type="Pfam" id="PF01943">
    <property type="entry name" value="Polysacc_synt"/>
    <property type="match status" value="1"/>
</dbReference>
<dbReference type="InterPro" id="IPR050833">
    <property type="entry name" value="Poly_Biosynth_Transport"/>
</dbReference>
<accession>A0A1E5XJW8</accession>
<evidence type="ECO:0000256" key="2">
    <source>
        <dbReference type="ARBA" id="ARBA00022475"/>
    </source>
</evidence>
<dbReference type="InterPro" id="IPR002797">
    <property type="entry name" value="Polysacc_synth"/>
</dbReference>
<feature type="non-terminal residue" evidence="7">
    <location>
        <position position="453"/>
    </location>
</feature>
<gene>
    <name evidence="7" type="ORF">VW23_028095</name>
</gene>
<evidence type="ECO:0000256" key="3">
    <source>
        <dbReference type="ARBA" id="ARBA00022692"/>
    </source>
</evidence>
<reference evidence="7 8" key="1">
    <citation type="journal article" date="2015" name="Genome Announc.">
        <title>Genome Assemblies of Three Soil-Associated Devosia species: D. insulae, D. limi, and D. soli.</title>
        <authorList>
            <person name="Hassan Y.I."/>
            <person name="Lepp D."/>
            <person name="Zhou T."/>
        </authorList>
    </citation>
    <scope>NUCLEOTIDE SEQUENCE [LARGE SCALE GENOMIC DNA]</scope>
    <source>
        <strain evidence="7 8">DS-56</strain>
    </source>
</reference>
<dbReference type="RefSeq" id="WP_069911829.1">
    <property type="nucleotide sequence ID" value="NZ_LAJE02000347.1"/>
</dbReference>
<feature type="transmembrane region" description="Helical" evidence="6">
    <location>
        <begin position="147"/>
        <end position="167"/>
    </location>
</feature>
<evidence type="ECO:0000256" key="4">
    <source>
        <dbReference type="ARBA" id="ARBA00022989"/>
    </source>
</evidence>
<protein>
    <submittedName>
        <fullName evidence="7">Uncharacterized protein</fullName>
    </submittedName>
</protein>